<protein>
    <recommendedName>
        <fullName evidence="2">glycine--tRNA ligase</fullName>
        <ecNumber evidence="2">6.1.1.14</ecNumber>
    </recommendedName>
    <alternativeName>
        <fullName evidence="8">Diadenosine tetraphosphate synthetase</fullName>
    </alternativeName>
</protein>
<dbReference type="GO" id="GO:0005739">
    <property type="term" value="C:mitochondrion"/>
    <property type="evidence" value="ECO:0007669"/>
    <property type="project" value="TreeGrafter"/>
</dbReference>
<dbReference type="Proteomes" id="UP001059546">
    <property type="component" value="Chromosome X"/>
</dbReference>
<dbReference type="SUPFAM" id="SSF55681">
    <property type="entry name" value="Class II aaRS and biotin synthetases"/>
    <property type="match status" value="1"/>
</dbReference>
<gene>
    <name evidence="10" type="ORF">GPU96_07g12270</name>
    <name evidence="11" type="ORF">GPU96_10g20550</name>
</gene>
<dbReference type="Gene3D" id="3.30.930.10">
    <property type="entry name" value="Bira Bifunctional Protein, Domain 2"/>
    <property type="match status" value="1"/>
</dbReference>
<keyword evidence="4" id="KW-0547">Nucleotide-binding</keyword>
<dbReference type="InterPro" id="IPR002314">
    <property type="entry name" value="aa-tRNA-synt_IIb"/>
</dbReference>
<dbReference type="Gene3D" id="3.30.40.230">
    <property type="match status" value="1"/>
</dbReference>
<comment type="similarity">
    <text evidence="1">Belongs to the class-II aminoacyl-tRNA synthetase family.</text>
</comment>
<accession>A0A9Q9C4H2</accession>
<dbReference type="Proteomes" id="UP001059546">
    <property type="component" value="Chromosome VII"/>
</dbReference>
<keyword evidence="3" id="KW-0436">Ligase</keyword>
<dbReference type="GO" id="GO:0004820">
    <property type="term" value="F:glycine-tRNA ligase activity"/>
    <property type="evidence" value="ECO:0007669"/>
    <property type="project" value="UniProtKB-EC"/>
</dbReference>
<evidence type="ECO:0000259" key="9">
    <source>
        <dbReference type="PROSITE" id="PS50862"/>
    </source>
</evidence>
<dbReference type="PRINTS" id="PR01043">
    <property type="entry name" value="TRNASYNTHGLY"/>
</dbReference>
<keyword evidence="5" id="KW-0067">ATP-binding</keyword>
<dbReference type="AlphaFoldDB" id="A0A9Q9C4H2"/>
<dbReference type="PANTHER" id="PTHR10745:SF0">
    <property type="entry name" value="GLYCINE--TRNA LIGASE"/>
    <property type="match status" value="1"/>
</dbReference>
<evidence type="ECO:0000313" key="10">
    <source>
        <dbReference type="EMBL" id="UTX43470.1"/>
    </source>
</evidence>
<reference evidence="10" key="1">
    <citation type="submission" date="2022-10" db="EMBL/GenBank/DDBJ databases">
        <title>Encephalitozoon hellem ATCC 50604 Complete Genome.</title>
        <authorList>
            <person name="Mascarenhas dos Santos A.C."/>
            <person name="Julian A.T."/>
            <person name="Pombert J.-F."/>
        </authorList>
    </citation>
    <scope>NUCLEOTIDE SEQUENCE</scope>
    <source>
        <strain evidence="10">ATCC 50604</strain>
    </source>
</reference>
<dbReference type="NCBIfam" id="TIGR00389">
    <property type="entry name" value="glyS_dimeric"/>
    <property type="match status" value="1"/>
</dbReference>
<dbReference type="InterPro" id="IPR002315">
    <property type="entry name" value="tRNA-synt_gly"/>
</dbReference>
<evidence type="ECO:0000256" key="6">
    <source>
        <dbReference type="ARBA" id="ARBA00022917"/>
    </source>
</evidence>
<evidence type="ECO:0000256" key="4">
    <source>
        <dbReference type="ARBA" id="ARBA00022741"/>
    </source>
</evidence>
<dbReference type="EMBL" id="CP075156">
    <property type="protein sequence ID" value="UTX44263.1"/>
    <property type="molecule type" value="Genomic_DNA"/>
</dbReference>
<dbReference type="NCBIfam" id="NF003211">
    <property type="entry name" value="PRK04173.1"/>
    <property type="match status" value="1"/>
</dbReference>
<evidence type="ECO:0000256" key="5">
    <source>
        <dbReference type="ARBA" id="ARBA00022840"/>
    </source>
</evidence>
<dbReference type="InterPro" id="IPR045864">
    <property type="entry name" value="aa-tRNA-synth_II/BPL/LPL"/>
</dbReference>
<dbReference type="PROSITE" id="PS50862">
    <property type="entry name" value="AA_TRNA_LIGASE_II"/>
    <property type="match status" value="1"/>
</dbReference>
<dbReference type="PANTHER" id="PTHR10745">
    <property type="entry name" value="GLYCYL-TRNA SYNTHETASE/DNA POLYMERASE SUBUNIT GAMMA-2"/>
    <property type="match status" value="1"/>
</dbReference>
<keyword evidence="6" id="KW-0648">Protein biosynthesis</keyword>
<sequence>MKKFDQQQIEQILRKRFFIAQSAHIYGGVSGLYDLGPPGLGIKTNILTLWRRHFVLEEDMLEVETTTMLPYDVLKASGHVDKFCDILVFDEETGDCFRADHLVSDALEKMAPTEETMKDLQRVDCMGCEEIDGVISKYNIKSTLGNRLSKSQQFNLMFGTQIGYKGGQTMFLRPETAQGQFLNFKKLYEYNNGKLPFASASIGKAYRNEISPRSGLIRVREFDQAEIEHFVLASEKGHPKFAAVKEIRLKLVREDGAEEITLGEAVGRGIICNETIGYYIGRTALFLIELGIDKELLRFRQHKKEEMAHYAKDCWDAEIYTSYGWIECVGIADRSCYDLRCHEEASKVDLRCKKELSEPKEVEEWVLKVDKKEWGGRLRDRFSELMEMVNGFSQEYIEKNMSTSDENRNYLEVRFSGHAIRFECSKVKRKVFVENLIPDVIEPSFGVGRILYALLEHSFYLREDSRPVFKFRPMVAPIQCAIGYLMYLSEFDEHIGKIKRFLTDNGLVVHVNERSCSIGRKYASCDELGIPFFITFDPDFLKDSMVTIRERDSMQQIRVDVEKCASIVLEYVRGLRKWN</sequence>
<dbReference type="FunFam" id="3.40.50.800:FF:000093">
    <property type="entry name" value="Glycyl-tRNA synthetase"/>
    <property type="match status" value="1"/>
</dbReference>
<dbReference type="Pfam" id="PF00587">
    <property type="entry name" value="tRNA-synt_2b"/>
    <property type="match status" value="1"/>
</dbReference>
<dbReference type="InterPro" id="IPR006195">
    <property type="entry name" value="aa-tRNA-synth_II"/>
</dbReference>
<evidence type="ECO:0000256" key="3">
    <source>
        <dbReference type="ARBA" id="ARBA00022598"/>
    </source>
</evidence>
<feature type="domain" description="Aminoacyl-transfer RNA synthetases class-II family profile" evidence="9">
    <location>
        <begin position="5"/>
        <end position="467"/>
    </location>
</feature>
<dbReference type="Pfam" id="PF03129">
    <property type="entry name" value="HGTP_anticodon"/>
    <property type="match status" value="1"/>
</dbReference>
<name>A0A9Q9C4H2_ENCHE</name>
<dbReference type="Gene3D" id="3.40.50.800">
    <property type="entry name" value="Anticodon-binding domain"/>
    <property type="match status" value="1"/>
</dbReference>
<dbReference type="SUPFAM" id="SSF52954">
    <property type="entry name" value="Class II aaRS ABD-related"/>
    <property type="match status" value="1"/>
</dbReference>
<dbReference type="CDD" id="cd00774">
    <property type="entry name" value="GlyRS-like_core"/>
    <property type="match status" value="1"/>
</dbReference>
<dbReference type="InterPro" id="IPR036621">
    <property type="entry name" value="Anticodon-bd_dom_sf"/>
</dbReference>
<dbReference type="EC" id="6.1.1.14" evidence="2"/>
<evidence type="ECO:0000256" key="2">
    <source>
        <dbReference type="ARBA" id="ARBA00012829"/>
    </source>
</evidence>
<keyword evidence="7" id="KW-0030">Aminoacyl-tRNA synthetase</keyword>
<proteinExistence type="inferred from homology"/>
<dbReference type="GO" id="GO:0005524">
    <property type="term" value="F:ATP binding"/>
    <property type="evidence" value="ECO:0007669"/>
    <property type="project" value="UniProtKB-KW"/>
</dbReference>
<dbReference type="EMBL" id="CP075153">
    <property type="protein sequence ID" value="UTX43470.1"/>
    <property type="molecule type" value="Genomic_DNA"/>
</dbReference>
<evidence type="ECO:0000256" key="8">
    <source>
        <dbReference type="ARBA" id="ARBA00030057"/>
    </source>
</evidence>
<dbReference type="InterPro" id="IPR027031">
    <property type="entry name" value="Gly-tRNA_synthase/POLG2"/>
</dbReference>
<organism evidence="10 12">
    <name type="scientific">Encephalitozoon hellem</name>
    <name type="common">Microsporidian parasite</name>
    <dbReference type="NCBI Taxonomy" id="27973"/>
    <lineage>
        <taxon>Eukaryota</taxon>
        <taxon>Fungi</taxon>
        <taxon>Fungi incertae sedis</taxon>
        <taxon>Microsporidia</taxon>
        <taxon>Unikaryonidae</taxon>
        <taxon>Encephalitozoon</taxon>
    </lineage>
</organism>
<dbReference type="GO" id="GO:0070150">
    <property type="term" value="P:mitochondrial glycyl-tRNA aminoacylation"/>
    <property type="evidence" value="ECO:0007669"/>
    <property type="project" value="TreeGrafter"/>
</dbReference>
<evidence type="ECO:0000256" key="7">
    <source>
        <dbReference type="ARBA" id="ARBA00023146"/>
    </source>
</evidence>
<dbReference type="InterPro" id="IPR033731">
    <property type="entry name" value="GlyRS-like_core"/>
</dbReference>
<evidence type="ECO:0000313" key="11">
    <source>
        <dbReference type="EMBL" id="UTX44263.1"/>
    </source>
</evidence>
<evidence type="ECO:0000256" key="1">
    <source>
        <dbReference type="ARBA" id="ARBA00008226"/>
    </source>
</evidence>
<evidence type="ECO:0000313" key="12">
    <source>
        <dbReference type="Proteomes" id="UP001059546"/>
    </source>
</evidence>
<dbReference type="InterPro" id="IPR004154">
    <property type="entry name" value="Anticodon-bd"/>
</dbReference>